<evidence type="ECO:0000313" key="2">
    <source>
        <dbReference type="Proteomes" id="UP000076715"/>
    </source>
</evidence>
<accession>A0A163D4C5</accession>
<dbReference type="EMBL" id="LQRT01000001">
    <property type="protein sequence ID" value="KZS42986.1"/>
    <property type="molecule type" value="Genomic_DNA"/>
</dbReference>
<proteinExistence type="predicted"/>
<name>A0A163D4C5_9FLAO</name>
<dbReference type="STRING" id="1642818.AWE51_16720"/>
<sequence length="149" mass="17662">MMYINFDYLRSKFKPNWGYLSIYSKNKTPCKSQKMTTRIKLLLILLNSFFISPSQEINQIRQLEGIYQGQVEDGYSFCYKTASGFEKTLVINEILSVILEKYPLHINTYVGENFIISFTKDTIIEEKRSREISTILRLQKLVPRRHFQE</sequence>
<protein>
    <submittedName>
        <fullName evidence="1">Uncharacterized protein</fullName>
    </submittedName>
</protein>
<dbReference type="Proteomes" id="UP000076715">
    <property type="component" value="Unassembled WGS sequence"/>
</dbReference>
<keyword evidence="2" id="KW-1185">Reference proteome</keyword>
<dbReference type="AlphaFoldDB" id="A0A163D4C5"/>
<gene>
    <name evidence="1" type="ORF">AWE51_16720</name>
</gene>
<reference evidence="1 2" key="1">
    <citation type="submission" date="2016-01" db="EMBL/GenBank/DDBJ databases">
        <title>The draft genome sequence of Aquimarina sp. RZW4-3-2.</title>
        <authorList>
            <person name="Wang Y."/>
        </authorList>
    </citation>
    <scope>NUCLEOTIDE SEQUENCE [LARGE SCALE GENOMIC DNA]</scope>
    <source>
        <strain evidence="1 2">RZW4-3-2</strain>
    </source>
</reference>
<evidence type="ECO:0000313" key="1">
    <source>
        <dbReference type="EMBL" id="KZS42986.1"/>
    </source>
</evidence>
<organism evidence="1 2">
    <name type="scientific">Aquimarina aggregata</name>
    <dbReference type="NCBI Taxonomy" id="1642818"/>
    <lineage>
        <taxon>Bacteria</taxon>
        <taxon>Pseudomonadati</taxon>
        <taxon>Bacteroidota</taxon>
        <taxon>Flavobacteriia</taxon>
        <taxon>Flavobacteriales</taxon>
        <taxon>Flavobacteriaceae</taxon>
        <taxon>Aquimarina</taxon>
    </lineage>
</organism>
<comment type="caution">
    <text evidence="1">The sequence shown here is derived from an EMBL/GenBank/DDBJ whole genome shotgun (WGS) entry which is preliminary data.</text>
</comment>